<dbReference type="Gene3D" id="3.10.50.30">
    <property type="entry name" value="Transcription elongation factor, GreA/GreB, C-terminal domain"/>
    <property type="match status" value="1"/>
</dbReference>
<evidence type="ECO:0000313" key="4">
    <source>
        <dbReference type="Proteomes" id="UP000003635"/>
    </source>
</evidence>
<dbReference type="InterPro" id="IPR036953">
    <property type="entry name" value="GreA/GreB_C_sf"/>
</dbReference>
<dbReference type="HOGENOM" id="CLU_120358_0_1_5"/>
<dbReference type="GO" id="GO:0032784">
    <property type="term" value="P:regulation of DNA-templated transcription elongation"/>
    <property type="evidence" value="ECO:0007669"/>
    <property type="project" value="InterPro"/>
</dbReference>
<feature type="domain" description="Transcription elongation factor GreA/GreB C-terminal" evidence="1">
    <location>
        <begin position="65"/>
        <end position="140"/>
    </location>
</feature>
<dbReference type="Pfam" id="PF14760">
    <property type="entry name" value="Rnk_N"/>
    <property type="match status" value="1"/>
</dbReference>
<dbReference type="InterPro" id="IPR029462">
    <property type="entry name" value="Rnk_N"/>
</dbReference>
<gene>
    <name evidence="3" type="ORF">OG2516_13164</name>
</gene>
<evidence type="ECO:0000259" key="2">
    <source>
        <dbReference type="Pfam" id="PF14760"/>
    </source>
</evidence>
<evidence type="ECO:0000313" key="3">
    <source>
        <dbReference type="EMBL" id="EAR51976.1"/>
    </source>
</evidence>
<dbReference type="GO" id="GO:0070063">
    <property type="term" value="F:RNA polymerase binding"/>
    <property type="evidence" value="ECO:0007669"/>
    <property type="project" value="InterPro"/>
</dbReference>
<dbReference type="InterPro" id="IPR001437">
    <property type="entry name" value="Tscrpt_elong_fac_GreA/B_C"/>
</dbReference>
<dbReference type="PANTHER" id="PTHR30437">
    <property type="entry name" value="TRANSCRIPTION ELONGATION FACTOR GREA"/>
    <property type="match status" value="1"/>
</dbReference>
<evidence type="ECO:0000259" key="1">
    <source>
        <dbReference type="Pfam" id="PF01272"/>
    </source>
</evidence>
<keyword evidence="3" id="KW-0808">Transferase</keyword>
<reference evidence="3 4" key="1">
    <citation type="journal article" date="2010" name="J. Bacteriol.">
        <title>Genome sequences of Oceanicola granulosus HTCC2516(T) and Oceanicola batsensis HTCC2597(TDelta).</title>
        <authorList>
            <person name="Thrash J.C."/>
            <person name="Cho J.C."/>
            <person name="Vergin K.L."/>
            <person name="Giovannoni S.J."/>
        </authorList>
    </citation>
    <scope>NUCLEOTIDE SEQUENCE [LARGE SCALE GENOMIC DNA]</scope>
    <source>
        <strain evidence="4">ATCC BAA-861 / DSM 15982 / KCTC 12143 / HTCC2516</strain>
    </source>
</reference>
<dbReference type="SUPFAM" id="SSF54534">
    <property type="entry name" value="FKBP-like"/>
    <property type="match status" value="1"/>
</dbReference>
<dbReference type="Pfam" id="PF01272">
    <property type="entry name" value="GreA_GreB"/>
    <property type="match status" value="1"/>
</dbReference>
<comment type="caution">
    <text evidence="3">The sequence shown here is derived from an EMBL/GenBank/DDBJ whole genome shotgun (WGS) entry which is preliminary data.</text>
</comment>
<dbReference type="Proteomes" id="UP000003635">
    <property type="component" value="Unassembled WGS sequence"/>
</dbReference>
<keyword evidence="3" id="KW-0418">Kinase</keyword>
<proteinExistence type="predicted"/>
<name>Q2CH35_OCEGH</name>
<keyword evidence="4" id="KW-1185">Reference proteome</keyword>
<dbReference type="InterPro" id="IPR023459">
    <property type="entry name" value="Tscrpt_elong_fac_GreA/B_fam"/>
</dbReference>
<protein>
    <submittedName>
        <fullName evidence="3">Putative nucleoside diphosphate kinase regulator</fullName>
    </submittedName>
</protein>
<sequence>MESHMTQLRKSSRGFGRRPKVVICSDTLDRLESLAEGALQRNPDLADRLLGELGRARIVPPARLPANVVAIGRAVTYRDETTGLAKSVVPVFPEDADIARGRISVLTPIGVALIGLAEGAAIPWETRDGSRRVLSVLSVTSQDAAEGLEA</sequence>
<dbReference type="Gene3D" id="1.10.286.20">
    <property type="match status" value="1"/>
</dbReference>
<dbReference type="AlphaFoldDB" id="Q2CH35"/>
<dbReference type="PANTHER" id="PTHR30437:SF5">
    <property type="entry name" value="REGULATOR OF NUCLEOSIDE DIPHOSPHATE KINASE"/>
    <property type="match status" value="1"/>
</dbReference>
<dbReference type="eggNOG" id="COG0782">
    <property type="taxonomic scope" value="Bacteria"/>
</dbReference>
<dbReference type="STRING" id="314256.OG2516_13164"/>
<accession>Q2CH35</accession>
<dbReference type="EMBL" id="AAOT01000007">
    <property type="protein sequence ID" value="EAR51976.1"/>
    <property type="molecule type" value="Genomic_DNA"/>
</dbReference>
<dbReference type="GO" id="GO:0006354">
    <property type="term" value="P:DNA-templated transcription elongation"/>
    <property type="evidence" value="ECO:0007669"/>
    <property type="project" value="TreeGrafter"/>
</dbReference>
<organism evidence="3 4">
    <name type="scientific">Oceanicola granulosus (strain ATCC BAA-861 / DSM 15982 / KCTC 12143 / HTCC2516)</name>
    <dbReference type="NCBI Taxonomy" id="314256"/>
    <lineage>
        <taxon>Bacteria</taxon>
        <taxon>Pseudomonadati</taxon>
        <taxon>Pseudomonadota</taxon>
        <taxon>Alphaproteobacteria</taxon>
        <taxon>Rhodobacterales</taxon>
        <taxon>Roseobacteraceae</taxon>
        <taxon>Oceanicola</taxon>
    </lineage>
</organism>
<dbReference type="NCBIfam" id="NF004396">
    <property type="entry name" value="PRK05753.1"/>
    <property type="match status" value="1"/>
</dbReference>
<feature type="domain" description="Regulator of nucleoside diphosphate kinase N-terminal" evidence="2">
    <location>
        <begin position="19"/>
        <end position="59"/>
    </location>
</feature>
<dbReference type="GO" id="GO:0016301">
    <property type="term" value="F:kinase activity"/>
    <property type="evidence" value="ECO:0007669"/>
    <property type="project" value="UniProtKB-KW"/>
</dbReference>
<dbReference type="GO" id="GO:0003677">
    <property type="term" value="F:DNA binding"/>
    <property type="evidence" value="ECO:0007669"/>
    <property type="project" value="InterPro"/>
</dbReference>